<dbReference type="InterPro" id="IPR012132">
    <property type="entry name" value="GMC_OxRdtase"/>
</dbReference>
<dbReference type="RefSeq" id="XP_031867539.1">
    <property type="nucleotide sequence ID" value="XM_032016308.1"/>
</dbReference>
<keyword evidence="9" id="KW-1185">Reference proteome</keyword>
<feature type="chain" id="PRO_5016976687" evidence="6">
    <location>
        <begin position="20"/>
        <end position="624"/>
    </location>
</feature>
<dbReference type="Pfam" id="PF05199">
    <property type="entry name" value="GMC_oxred_C"/>
    <property type="match status" value="1"/>
</dbReference>
<dbReference type="GO" id="GO:0050660">
    <property type="term" value="F:flavin adenine dinucleotide binding"/>
    <property type="evidence" value="ECO:0007669"/>
    <property type="project" value="InterPro"/>
</dbReference>
<reference evidence="8 9" key="1">
    <citation type="journal article" date="2018" name="IMA Fungus">
        <title>IMA Genome-F 9: Draft genome sequence of Annulohypoxylon stygium, Aspergillus mulundensis, Berkeleyomyces basicola (syn. Thielaviopsis basicola), Ceratocystis smalleyi, two Cercospora beticola strains, Coleophoma cylindrospora, Fusarium fracticaudum, Phialophora cf. hyalina, and Morchella septimelata.</title>
        <authorList>
            <person name="Wingfield B.D."/>
            <person name="Bills G.F."/>
            <person name="Dong Y."/>
            <person name="Huang W."/>
            <person name="Nel W.J."/>
            <person name="Swalarsk-Parry B.S."/>
            <person name="Vaghefi N."/>
            <person name="Wilken P.M."/>
            <person name="An Z."/>
            <person name="de Beer Z.W."/>
            <person name="De Vos L."/>
            <person name="Chen L."/>
            <person name="Duong T.A."/>
            <person name="Gao Y."/>
            <person name="Hammerbacher A."/>
            <person name="Kikkert J.R."/>
            <person name="Li Y."/>
            <person name="Li H."/>
            <person name="Li K."/>
            <person name="Li Q."/>
            <person name="Liu X."/>
            <person name="Ma X."/>
            <person name="Naidoo K."/>
            <person name="Pethybridge S.J."/>
            <person name="Sun J."/>
            <person name="Steenkamp E.T."/>
            <person name="van der Nest M.A."/>
            <person name="van Wyk S."/>
            <person name="Wingfield M.J."/>
            <person name="Xiong C."/>
            <person name="Yue Q."/>
            <person name="Zhang X."/>
        </authorList>
    </citation>
    <scope>NUCLEOTIDE SEQUENCE [LARGE SCALE GENOMIC DNA]</scope>
    <source>
        <strain evidence="8 9">BP 5553</strain>
    </source>
</reference>
<feature type="active site" description="Proton acceptor" evidence="3">
    <location>
        <position position="604"/>
    </location>
</feature>
<evidence type="ECO:0000256" key="6">
    <source>
        <dbReference type="SAM" id="SignalP"/>
    </source>
</evidence>
<feature type="domain" description="Glucose-methanol-choline oxidoreductase N-terminal" evidence="7">
    <location>
        <begin position="124"/>
        <end position="147"/>
    </location>
</feature>
<name>A0A370TH80_9HELO</name>
<dbReference type="GO" id="GO:0016614">
    <property type="term" value="F:oxidoreductase activity, acting on CH-OH group of donors"/>
    <property type="evidence" value="ECO:0007669"/>
    <property type="project" value="InterPro"/>
</dbReference>
<dbReference type="OrthoDB" id="269227at2759"/>
<evidence type="ECO:0000256" key="4">
    <source>
        <dbReference type="PIRSR" id="PIRSR000137-2"/>
    </source>
</evidence>
<evidence type="ECO:0000259" key="7">
    <source>
        <dbReference type="PROSITE" id="PS00623"/>
    </source>
</evidence>
<dbReference type="Pfam" id="PF00732">
    <property type="entry name" value="GMC_oxred_N"/>
    <property type="match status" value="1"/>
</dbReference>
<dbReference type="Proteomes" id="UP000254866">
    <property type="component" value="Unassembled WGS sequence"/>
</dbReference>
<keyword evidence="6" id="KW-0732">Signal</keyword>
<comment type="similarity">
    <text evidence="1 5">Belongs to the GMC oxidoreductase family.</text>
</comment>
<dbReference type="PROSITE" id="PS00623">
    <property type="entry name" value="GMC_OXRED_1"/>
    <property type="match status" value="1"/>
</dbReference>
<evidence type="ECO:0000256" key="2">
    <source>
        <dbReference type="ARBA" id="ARBA00023180"/>
    </source>
</evidence>
<accession>A0A370TH80</accession>
<dbReference type="SUPFAM" id="SSF54373">
    <property type="entry name" value="FAD-linked reductases, C-terminal domain"/>
    <property type="match status" value="1"/>
</dbReference>
<dbReference type="EMBL" id="NPIC01000007">
    <property type="protein sequence ID" value="RDL34557.1"/>
    <property type="molecule type" value="Genomic_DNA"/>
</dbReference>
<evidence type="ECO:0000256" key="5">
    <source>
        <dbReference type="RuleBase" id="RU003968"/>
    </source>
</evidence>
<dbReference type="GO" id="GO:0044550">
    <property type="term" value="P:secondary metabolite biosynthetic process"/>
    <property type="evidence" value="ECO:0007669"/>
    <property type="project" value="TreeGrafter"/>
</dbReference>
<dbReference type="STRING" id="2656787.A0A370TH80"/>
<dbReference type="PIRSF" id="PIRSF000137">
    <property type="entry name" value="Alcohol_oxidase"/>
    <property type="match status" value="1"/>
</dbReference>
<protein>
    <submittedName>
        <fullName evidence="8">FAD protein</fullName>
    </submittedName>
</protein>
<evidence type="ECO:0000256" key="1">
    <source>
        <dbReference type="ARBA" id="ARBA00010790"/>
    </source>
</evidence>
<evidence type="ECO:0000256" key="3">
    <source>
        <dbReference type="PIRSR" id="PIRSR000137-1"/>
    </source>
</evidence>
<keyword evidence="4 5" id="KW-0274">FAD</keyword>
<organism evidence="8 9">
    <name type="scientific">Venustampulla echinocandica</name>
    <dbReference type="NCBI Taxonomy" id="2656787"/>
    <lineage>
        <taxon>Eukaryota</taxon>
        <taxon>Fungi</taxon>
        <taxon>Dikarya</taxon>
        <taxon>Ascomycota</taxon>
        <taxon>Pezizomycotina</taxon>
        <taxon>Leotiomycetes</taxon>
        <taxon>Helotiales</taxon>
        <taxon>Pleuroascaceae</taxon>
        <taxon>Venustampulla</taxon>
    </lineage>
</organism>
<dbReference type="Gene3D" id="3.30.560.10">
    <property type="entry name" value="Glucose Oxidase, domain 3"/>
    <property type="match status" value="1"/>
</dbReference>
<dbReference type="InterPro" id="IPR000172">
    <property type="entry name" value="GMC_OxRdtase_N"/>
</dbReference>
<feature type="binding site" evidence="4">
    <location>
        <begin position="605"/>
        <end position="606"/>
    </location>
    <ligand>
        <name>FAD</name>
        <dbReference type="ChEBI" id="CHEBI:57692"/>
    </ligand>
</feature>
<evidence type="ECO:0000313" key="9">
    <source>
        <dbReference type="Proteomes" id="UP000254866"/>
    </source>
</evidence>
<comment type="caution">
    <text evidence="8">The sequence shown here is derived from an EMBL/GenBank/DDBJ whole genome shotgun (WGS) entry which is preliminary data.</text>
</comment>
<sequence length="624" mass="65642">MFHSAGILLLGVGAAVVSASQRLRSSAFGVPGIDASFDYVVVGGGTAGLTIAARLAETASVAVIEAGGFYQMDNGNLSVVPRNSLVQGVISNAEAFPPQPLVDWGLVSEPQPGAGNLRYHYAQGKTLGGSSALNTMGFHRGPKGAYERWAELVGDQSFTWDNLLPFFKKSCNLTPPDLEKRQAANATPVYDPRAFDNALGGPLQVSWANWVDPTVIWIAKALEQIGLPISPTGFNSGIITGYSGWGTSTIDPTHATRSSSQTSFLEKALDETEIIVYPNTQGMKVLFDSSKKATGVSVSTAGLEYTISATKEVIVSAGVFHSPQLLMVSGKSSGLDPPEGRIAHFELGIGPQDTLQSNGITVVSDLPGVGQNLWDPIFMLVTNQVNTPSGPSILMDPATSGPALADYLDNASGPYSSAGGHFSFEKIPDSMRNFTSSTASALAEFPADWPEIEYDIAPFPGPDNAVIGGIGATLTTLFSRGSVSIASSSMATQPLIDLGWLSNPADVEILVAAFKRCRQLWNTDAANSIKVGPELVPGATVQTDEEIATYIRSNLYQIFHASATCAMGKSSDPMAVLDSGARVYGVQGLRVVDASSFPFAIPGHPQASVYMLAEKIADAIKKGN</sequence>
<dbReference type="SUPFAM" id="SSF51905">
    <property type="entry name" value="FAD/NAD(P)-binding domain"/>
    <property type="match status" value="1"/>
</dbReference>
<evidence type="ECO:0000313" key="8">
    <source>
        <dbReference type="EMBL" id="RDL34557.1"/>
    </source>
</evidence>
<feature type="signal peptide" evidence="6">
    <location>
        <begin position="1"/>
        <end position="19"/>
    </location>
</feature>
<keyword evidence="2" id="KW-0325">Glycoprotein</keyword>
<dbReference type="GeneID" id="43600534"/>
<dbReference type="InterPro" id="IPR036188">
    <property type="entry name" value="FAD/NAD-bd_sf"/>
</dbReference>
<comment type="cofactor">
    <cofactor evidence="4">
        <name>FAD</name>
        <dbReference type="ChEBI" id="CHEBI:57692"/>
    </cofactor>
</comment>
<dbReference type="Gene3D" id="3.50.50.60">
    <property type="entry name" value="FAD/NAD(P)-binding domain"/>
    <property type="match status" value="1"/>
</dbReference>
<dbReference type="PANTHER" id="PTHR11552">
    <property type="entry name" value="GLUCOSE-METHANOL-CHOLINE GMC OXIDOREDUCTASE"/>
    <property type="match status" value="1"/>
</dbReference>
<proteinExistence type="inferred from homology"/>
<gene>
    <name evidence="8" type="ORF">BP5553_07685</name>
</gene>
<dbReference type="PANTHER" id="PTHR11552:SF138">
    <property type="entry name" value="DEHYDROGENASE PKFF-RELATED"/>
    <property type="match status" value="1"/>
</dbReference>
<dbReference type="InterPro" id="IPR007867">
    <property type="entry name" value="GMC_OxRtase_C"/>
</dbReference>
<feature type="active site" description="Proton donor" evidence="3">
    <location>
        <position position="560"/>
    </location>
</feature>
<keyword evidence="5" id="KW-0285">Flavoprotein</keyword>
<dbReference type="AlphaFoldDB" id="A0A370TH80"/>